<proteinExistence type="predicted"/>
<dbReference type="SUPFAM" id="SSF52172">
    <property type="entry name" value="CheY-like"/>
    <property type="match status" value="1"/>
</dbReference>
<evidence type="ECO:0000256" key="3">
    <source>
        <dbReference type="ARBA" id="ARBA00024867"/>
    </source>
</evidence>
<dbReference type="STRING" id="1121395.SAMN02745215_00349"/>
<dbReference type="InterPro" id="IPR001789">
    <property type="entry name" value="Sig_transdc_resp-reg_receiver"/>
</dbReference>
<dbReference type="PROSITE" id="PS50110">
    <property type="entry name" value="RESPONSE_REGULATORY"/>
    <property type="match status" value="1"/>
</dbReference>
<dbReference type="EMBL" id="FRDN01000003">
    <property type="protein sequence ID" value="SHN52030.1"/>
    <property type="molecule type" value="Genomic_DNA"/>
</dbReference>
<name>A0A1M7S0S1_9FIRM</name>
<dbReference type="GO" id="GO:0000160">
    <property type="term" value="P:phosphorelay signal transduction system"/>
    <property type="evidence" value="ECO:0007669"/>
    <property type="project" value="InterPro"/>
</dbReference>
<evidence type="ECO:0000313" key="6">
    <source>
        <dbReference type="EMBL" id="SHN52030.1"/>
    </source>
</evidence>
<keyword evidence="2 4" id="KW-0597">Phosphoprotein</keyword>
<dbReference type="InterPro" id="IPR050595">
    <property type="entry name" value="Bact_response_regulator"/>
</dbReference>
<evidence type="ECO:0000259" key="5">
    <source>
        <dbReference type="PROSITE" id="PS50110"/>
    </source>
</evidence>
<feature type="modified residue" description="4-aspartylphosphate" evidence="4">
    <location>
        <position position="60"/>
    </location>
</feature>
<sequence>MLTIGICDDRSLCRQLLQAFIRLYEEETGIIFDIHQFDSGEALLNELNRHALVLDLLFLDNSMKNLTGLETAQRIRQSDSMPTCGIVFVTADDEHEQFMTAQPLHVISKPATRECINTILDKVLAERGHCDRIL</sequence>
<dbReference type="InterPro" id="IPR011006">
    <property type="entry name" value="CheY-like_superfamily"/>
</dbReference>
<dbReference type="Proteomes" id="UP000184010">
    <property type="component" value="Unassembled WGS sequence"/>
</dbReference>
<dbReference type="RefSeq" id="WP_072770984.1">
    <property type="nucleotide sequence ID" value="NZ_FRDN01000003.1"/>
</dbReference>
<feature type="domain" description="Response regulatory" evidence="5">
    <location>
        <begin position="3"/>
        <end position="124"/>
    </location>
</feature>
<evidence type="ECO:0000256" key="4">
    <source>
        <dbReference type="PROSITE-ProRule" id="PRU00169"/>
    </source>
</evidence>
<comment type="function">
    <text evidence="3">May play the central regulatory role in sporulation. It may be an element of the effector pathway responsible for the activation of sporulation genes in response to nutritional stress. Spo0A may act in concert with spo0H (a sigma factor) to control the expression of some genes that are critical to the sporulation process.</text>
</comment>
<dbReference type="AlphaFoldDB" id="A0A1M7S0S1"/>
<gene>
    <name evidence="6" type="ORF">SAMN02745215_00349</name>
</gene>
<evidence type="ECO:0000313" key="7">
    <source>
        <dbReference type="Proteomes" id="UP000184010"/>
    </source>
</evidence>
<organism evidence="6 7">
    <name type="scientific">Desulfitobacterium chlororespirans DSM 11544</name>
    <dbReference type="NCBI Taxonomy" id="1121395"/>
    <lineage>
        <taxon>Bacteria</taxon>
        <taxon>Bacillati</taxon>
        <taxon>Bacillota</taxon>
        <taxon>Clostridia</taxon>
        <taxon>Eubacteriales</taxon>
        <taxon>Desulfitobacteriaceae</taxon>
        <taxon>Desulfitobacterium</taxon>
    </lineage>
</organism>
<protein>
    <recommendedName>
        <fullName evidence="1">Stage 0 sporulation protein A homolog</fullName>
    </recommendedName>
</protein>
<dbReference type="Gene3D" id="3.40.50.2300">
    <property type="match status" value="1"/>
</dbReference>
<dbReference type="PANTHER" id="PTHR44591:SF21">
    <property type="entry name" value="TWO-COMPONENT RESPONSE REGULATOR"/>
    <property type="match status" value="1"/>
</dbReference>
<keyword evidence="7" id="KW-1185">Reference proteome</keyword>
<accession>A0A1M7S0S1</accession>
<dbReference type="PANTHER" id="PTHR44591">
    <property type="entry name" value="STRESS RESPONSE REGULATOR PROTEIN 1"/>
    <property type="match status" value="1"/>
</dbReference>
<dbReference type="Pfam" id="PF00072">
    <property type="entry name" value="Response_reg"/>
    <property type="match status" value="1"/>
</dbReference>
<evidence type="ECO:0000256" key="1">
    <source>
        <dbReference type="ARBA" id="ARBA00018672"/>
    </source>
</evidence>
<dbReference type="SMART" id="SM00448">
    <property type="entry name" value="REC"/>
    <property type="match status" value="1"/>
</dbReference>
<reference evidence="7" key="1">
    <citation type="submission" date="2016-12" db="EMBL/GenBank/DDBJ databases">
        <authorList>
            <person name="Varghese N."/>
            <person name="Submissions S."/>
        </authorList>
    </citation>
    <scope>NUCLEOTIDE SEQUENCE [LARGE SCALE GENOMIC DNA]</scope>
    <source>
        <strain evidence="7">DSM 11544</strain>
    </source>
</reference>
<evidence type="ECO:0000256" key="2">
    <source>
        <dbReference type="ARBA" id="ARBA00022553"/>
    </source>
</evidence>